<feature type="region of interest" description="Disordered" evidence="1">
    <location>
        <begin position="593"/>
        <end position="612"/>
    </location>
</feature>
<dbReference type="Proteomes" id="UP001209083">
    <property type="component" value="Chromosome"/>
</dbReference>
<dbReference type="InterPro" id="IPR052189">
    <property type="entry name" value="L-asp_N-monooxygenase_NS-form"/>
</dbReference>
<sequence length="677" mass="74042">MAYRRPTVVFVGGGPRTTGLLERLAANAPSLFSGAGADLHVVDPFPAGGGRIWRRQQSPLLWMNSMAEDVTIFLDDSVQIEGPIVDGPNLAEWVVGEGRERVLASGLGAELVAFTPRSFPSRALQSLYLGWAFEQAVADLPAGFSLEVHWDRVVRLTESDRTGGLVGDHSAGVDSAGDRSAGDHSTGRQLVELESGTILRADIVVLAQGHLEMLPDSGTALLRDAADRHDLVYVPPGYTADVDLSIVPEREPVITRGFGLAFIDAMVLLTEGRGGRFNIVDGQLNYQPSGREPILWVGSGRGVPYHSKLGYQIPGLPRGNARFLDDESLGCEPGSAEVLDFDRDIEPLIDWNLCFAHYEELLRRHPDRVEADWPEFERRLQQIRPRRGVETSASNSEEFAGYVSRVVPDPRDRFDLRGIDRPFDGLRTANREEFEKHLVEYIESDLDRRADPRFSPDLAVFNALLAVYFRIRELVVQNRFGVQDRTEKIDHRLHGLFSFIASGPPPERLGQLLALHRAGIVRFAGPELSVTVQNGEFVAASPAIPEPIQARALLDARLAESSAARAADPLIQGLLVAGELLVEQDDSVKELARRGQGAGWKPPEHSRAPRGSKLVADANSHPIRADGSSHDRRFLIGPSVSGGAGEAAFARPQTNAPVFRKNDAIARQLLGLLEGLP</sequence>
<feature type="region of interest" description="Disordered" evidence="1">
    <location>
        <begin position="165"/>
        <end position="187"/>
    </location>
</feature>
<dbReference type="RefSeq" id="WP_349638046.1">
    <property type="nucleotide sequence ID" value="NZ_CP090958.1"/>
</dbReference>
<proteinExistence type="predicted"/>
<accession>A0ABY8QSP7</accession>
<evidence type="ECO:0000313" key="4">
    <source>
        <dbReference type="Proteomes" id="UP001209083"/>
    </source>
</evidence>
<organism evidence="3 4">
    <name type="scientific">Saxibacter everestensis</name>
    <dbReference type="NCBI Taxonomy" id="2909229"/>
    <lineage>
        <taxon>Bacteria</taxon>
        <taxon>Bacillati</taxon>
        <taxon>Actinomycetota</taxon>
        <taxon>Actinomycetes</taxon>
        <taxon>Micrococcales</taxon>
        <taxon>Brevibacteriaceae</taxon>
        <taxon>Saxibacter</taxon>
    </lineage>
</organism>
<gene>
    <name evidence="3" type="ORF">LWF01_14360</name>
</gene>
<reference evidence="3 4" key="1">
    <citation type="submission" date="2023-05" db="EMBL/GenBank/DDBJ databases">
        <title>Lithophilousrod everest ZFBP1038 complete genpme.</title>
        <authorList>
            <person name="Tian M."/>
        </authorList>
    </citation>
    <scope>NUCLEOTIDE SEQUENCE [LARGE SCALE GENOMIC DNA]</scope>
    <source>
        <strain evidence="3 4">ZFBP1038</strain>
    </source>
</reference>
<keyword evidence="4" id="KW-1185">Reference proteome</keyword>
<dbReference type="PANTHER" id="PTHR40254">
    <property type="entry name" value="BLR0577 PROTEIN"/>
    <property type="match status" value="1"/>
</dbReference>
<name>A0ABY8QSP7_9MICO</name>
<evidence type="ECO:0000313" key="3">
    <source>
        <dbReference type="EMBL" id="WGW11261.1"/>
    </source>
</evidence>
<dbReference type="EMBL" id="CP090958">
    <property type="protein sequence ID" value="WGW11261.1"/>
    <property type="molecule type" value="Genomic_DNA"/>
</dbReference>
<evidence type="ECO:0000256" key="1">
    <source>
        <dbReference type="SAM" id="MobiDB-lite"/>
    </source>
</evidence>
<feature type="domain" description="FAD-dependent urate hydroxylase HpyO/Asp monooxygenase CreE-like FAD/NAD(P)-binding" evidence="2">
    <location>
        <begin position="9"/>
        <end position="165"/>
    </location>
</feature>
<evidence type="ECO:0000259" key="2">
    <source>
        <dbReference type="Pfam" id="PF13454"/>
    </source>
</evidence>
<dbReference type="PANTHER" id="PTHR40254:SF1">
    <property type="entry name" value="BLR0577 PROTEIN"/>
    <property type="match status" value="1"/>
</dbReference>
<dbReference type="Pfam" id="PF13454">
    <property type="entry name" value="NAD_binding_9"/>
    <property type="match status" value="1"/>
</dbReference>
<feature type="compositionally biased region" description="Basic and acidic residues" evidence="1">
    <location>
        <begin position="176"/>
        <end position="186"/>
    </location>
</feature>
<dbReference type="InterPro" id="IPR038732">
    <property type="entry name" value="HpyO/CreE_NAD-binding"/>
</dbReference>
<protein>
    <submittedName>
        <fullName evidence="3">FAD/NAD(P)-binding protein</fullName>
    </submittedName>
</protein>